<evidence type="ECO:0000313" key="3">
    <source>
        <dbReference type="Proteomes" id="UP000291116"/>
    </source>
</evidence>
<gene>
    <name evidence="2" type="ORF">PSNMU_V1.4_AUG-EV-PASAV3_0000060</name>
</gene>
<dbReference type="Proteomes" id="UP000291116">
    <property type="component" value="Unassembled WGS sequence"/>
</dbReference>
<feature type="compositionally biased region" description="Polar residues" evidence="1">
    <location>
        <begin position="108"/>
        <end position="121"/>
    </location>
</feature>
<protein>
    <submittedName>
        <fullName evidence="2">Uncharacterized protein</fullName>
    </submittedName>
</protein>
<reference evidence="2 3" key="1">
    <citation type="submission" date="2019-01" db="EMBL/GenBank/DDBJ databases">
        <authorList>
            <person name="Ferrante I. M."/>
        </authorList>
    </citation>
    <scope>NUCLEOTIDE SEQUENCE [LARGE SCALE GENOMIC DNA]</scope>
    <source>
        <strain evidence="2 3">B856</strain>
    </source>
</reference>
<feature type="region of interest" description="Disordered" evidence="1">
    <location>
        <begin position="188"/>
        <end position="225"/>
    </location>
</feature>
<dbReference type="EMBL" id="CAACVS010000003">
    <property type="protein sequence ID" value="VEU33578.1"/>
    <property type="molecule type" value="Genomic_DNA"/>
</dbReference>
<feature type="compositionally biased region" description="Low complexity" evidence="1">
    <location>
        <begin position="96"/>
        <end position="107"/>
    </location>
</feature>
<accession>A0A448YUY2</accession>
<evidence type="ECO:0000313" key="2">
    <source>
        <dbReference type="EMBL" id="VEU33578.1"/>
    </source>
</evidence>
<organism evidence="2 3">
    <name type="scientific">Pseudo-nitzschia multistriata</name>
    <dbReference type="NCBI Taxonomy" id="183589"/>
    <lineage>
        <taxon>Eukaryota</taxon>
        <taxon>Sar</taxon>
        <taxon>Stramenopiles</taxon>
        <taxon>Ochrophyta</taxon>
        <taxon>Bacillariophyta</taxon>
        <taxon>Bacillariophyceae</taxon>
        <taxon>Bacillariophycidae</taxon>
        <taxon>Bacillariales</taxon>
        <taxon>Bacillariaceae</taxon>
        <taxon>Pseudo-nitzschia</taxon>
    </lineage>
</organism>
<feature type="compositionally biased region" description="Basic and acidic residues" evidence="1">
    <location>
        <begin position="7"/>
        <end position="20"/>
    </location>
</feature>
<name>A0A448YUY2_9STRA</name>
<keyword evidence="3" id="KW-1185">Reference proteome</keyword>
<evidence type="ECO:0000256" key="1">
    <source>
        <dbReference type="SAM" id="MobiDB-lite"/>
    </source>
</evidence>
<dbReference type="OrthoDB" id="53919at2759"/>
<feature type="compositionally biased region" description="Polar residues" evidence="1">
    <location>
        <begin position="74"/>
        <end position="95"/>
    </location>
</feature>
<feature type="compositionally biased region" description="Low complexity" evidence="1">
    <location>
        <begin position="123"/>
        <end position="138"/>
    </location>
</feature>
<feature type="region of interest" description="Disordered" evidence="1">
    <location>
        <begin position="1"/>
        <end position="142"/>
    </location>
</feature>
<dbReference type="AlphaFoldDB" id="A0A448YUY2"/>
<sequence>MSSLQKALKESKKGDSEGNKQSKKGTKTFTPIIRTVDADSSSDDDSASSDDSSVNSDRKQRKRESEEMIKIRQQAINLINSPSTGPNSEKYNSPYQQQSAGQRSAGQNLYTSPSMGSSPQVASYHSSNPHSMHSPSAHPRARTAEDLSMKDMFVNCVSEVCKSSSSELLHKVLSAGYKSVSNYNDPPVSGTWGDSIDTSQHGYGNGNRRNCGNGGVGNMPSRYQD</sequence>
<proteinExistence type="predicted"/>